<dbReference type="Proteomes" id="UP000265200">
    <property type="component" value="Chromosome 21"/>
</dbReference>
<organism evidence="3 4">
    <name type="scientific">Oryzias latipes</name>
    <name type="common">Japanese rice fish</name>
    <name type="synonym">Japanese killifish</name>
    <dbReference type="NCBI Taxonomy" id="8090"/>
    <lineage>
        <taxon>Eukaryota</taxon>
        <taxon>Metazoa</taxon>
        <taxon>Chordata</taxon>
        <taxon>Craniata</taxon>
        <taxon>Vertebrata</taxon>
        <taxon>Euteleostomi</taxon>
        <taxon>Actinopterygii</taxon>
        <taxon>Neopterygii</taxon>
        <taxon>Teleostei</taxon>
        <taxon>Neoteleostei</taxon>
        <taxon>Acanthomorphata</taxon>
        <taxon>Ovalentaria</taxon>
        <taxon>Atherinomorphae</taxon>
        <taxon>Beloniformes</taxon>
        <taxon>Adrianichthyidae</taxon>
        <taxon>Oryziinae</taxon>
        <taxon>Oryzias</taxon>
    </lineage>
</organism>
<feature type="compositionally biased region" description="Basic and acidic residues" evidence="1">
    <location>
        <begin position="218"/>
        <end position="242"/>
    </location>
</feature>
<accession>A0A3P9J353</accession>
<feature type="region of interest" description="Disordered" evidence="1">
    <location>
        <begin position="1571"/>
        <end position="1625"/>
    </location>
</feature>
<feature type="region of interest" description="Disordered" evidence="1">
    <location>
        <begin position="1373"/>
        <end position="1451"/>
    </location>
</feature>
<dbReference type="SUPFAM" id="SSF48726">
    <property type="entry name" value="Immunoglobulin"/>
    <property type="match status" value="1"/>
</dbReference>
<keyword evidence="2" id="KW-0812">Transmembrane</keyword>
<feature type="compositionally biased region" description="Polar residues" evidence="1">
    <location>
        <begin position="1391"/>
        <end position="1416"/>
    </location>
</feature>
<feature type="region of interest" description="Disordered" evidence="1">
    <location>
        <begin position="960"/>
        <end position="1018"/>
    </location>
</feature>
<reference evidence="3" key="4">
    <citation type="submission" date="2025-09" db="UniProtKB">
        <authorList>
            <consortium name="Ensembl"/>
        </authorList>
    </citation>
    <scope>IDENTIFICATION</scope>
    <source>
        <strain evidence="3">HSOK</strain>
    </source>
</reference>
<protein>
    <recommendedName>
        <fullName evidence="5">Ig-like domain-containing protein</fullName>
    </recommendedName>
</protein>
<keyword evidence="2" id="KW-1133">Transmembrane helix</keyword>
<proteinExistence type="predicted"/>
<dbReference type="Ensembl" id="ENSORLT00015002211.1">
    <property type="protein sequence ID" value="ENSORLP00015026695.1"/>
    <property type="gene ID" value="ENSORLG00015008431.1"/>
</dbReference>
<feature type="region of interest" description="Disordered" evidence="1">
    <location>
        <begin position="146"/>
        <end position="243"/>
    </location>
</feature>
<evidence type="ECO:0000256" key="2">
    <source>
        <dbReference type="SAM" id="Phobius"/>
    </source>
</evidence>
<reference key="1">
    <citation type="journal article" date="2007" name="Nature">
        <title>The medaka draft genome and insights into vertebrate genome evolution.</title>
        <authorList>
            <person name="Kasahara M."/>
            <person name="Naruse K."/>
            <person name="Sasaki S."/>
            <person name="Nakatani Y."/>
            <person name="Qu W."/>
            <person name="Ahsan B."/>
            <person name="Yamada T."/>
            <person name="Nagayasu Y."/>
            <person name="Doi K."/>
            <person name="Kasai Y."/>
            <person name="Jindo T."/>
            <person name="Kobayashi D."/>
            <person name="Shimada A."/>
            <person name="Toyoda A."/>
            <person name="Kuroki Y."/>
            <person name="Fujiyama A."/>
            <person name="Sasaki T."/>
            <person name="Shimizu A."/>
            <person name="Asakawa S."/>
            <person name="Shimizu N."/>
            <person name="Hashimoto S."/>
            <person name="Yang J."/>
            <person name="Lee Y."/>
            <person name="Matsushima K."/>
            <person name="Sugano S."/>
            <person name="Sakaizumi M."/>
            <person name="Narita T."/>
            <person name="Ohishi K."/>
            <person name="Haga S."/>
            <person name="Ohta F."/>
            <person name="Nomoto H."/>
            <person name="Nogata K."/>
            <person name="Morishita T."/>
            <person name="Endo T."/>
            <person name="Shin-I T."/>
            <person name="Takeda H."/>
            <person name="Morishita S."/>
            <person name="Kohara Y."/>
        </authorList>
    </citation>
    <scope>NUCLEOTIDE SEQUENCE [LARGE SCALE GENOMIC DNA]</scope>
    <source>
        <strain>Hd-rR</strain>
    </source>
</reference>
<sequence>MEVQKIESNQRLLDQWDYCPTVLQMQDQNLQFESISPVLLSTLNLEETKDSNPGSGPDPCKSVEPRSRCEDFRKFLSGSTSDRQFEIEADQKPNINTELTGSLNLQAGISSTFKSHKTANLHSGLGPHVDQSFGLDLIPESTQLQAADQISDWGSSETEKQQAGSRSLSPKVHRLLTEFREDDFSSGSESNLKLCSRSQNKTKKTLQTRTEETNDLETGSRMDPEPGDVREPEVTLKEDRRAPAAATRPLADLLIIMEDDAPEGEGHAHFTLLNNQRQQRLSLLEWLEEKVCRWTQLLSDSWKSEWWLSEAEHALKTHLQLQKHIVSADHDVESWEQILGPNKESSKTVLHRHGEVGRQMTFLKALTKRLRGGCVGTSTGTNSVQQTLPESQSLGDADRVGRVLKELQVLRKKTDCSVQLLQSYVGLLRTAQQVDVEMKELREHFQRRKEEDEEEAESGRIEIETLYLEMKKKMDAAEELGDSCIHAATMGSELNSQTLLLMVQQTMKQIGESKLEMEQLRDQEEDARLCREYQERLSKTLQDLKCVSELLDSCTSVDLGLDLNTSKLLEHFRQARPHFSQLDAEVENMLKSWQKVKQILARLKKLQGDMVVEEDVSKMVKLQGTVKSKIQQSEAILELTSRFHIAAKQLEELLHAEFRRTSTGSSDVELSRHGERQQQILNLFKTSTALGGDICAAVKSTDWTRFRVEQLEARLLSLDSLCGSWLSEAAQREEELHRDQLTHLLQDSINQLSDSFKELKKCFSNTRFNYLKRNNRTRNLKVVRNQLQQVEVYGEKLQAIRKRVYGVEAQVSLQVKDGGVAQQLEDTINELRKQMGELERSLCEHQKTLDMTSRLHQAMQEYQFWCEEANSTITRVVKFSTECRSPKAISTLHCQLEKFVWPTVPEQEERISQITELAEKLYGVEEGQRYVEKTMKKHCEIVASIRELSRQLVELEAKLKMDEEETQEGENEEQMTEKRKQRDNRSTEEDDGMSELKETGHTPEVTAEDAGKEAFSGKQTLAKREASFQKTFHEDGNGSFTQCFNPSSSLSCSPVKTNLRVNTVHSQPQAVTTQPQLTTSASQKTHEMGKAATSCGLNITPAQDSSAEVELQKDAITEDCFSNDEYDCASPDDISLPPLAETPESTMFQSDVEEALCISSHSLRVSRVSCQGQSDQSPAGADTGSVPQQRHSNPTEGCSSPSVSLHSSTSRFKSESSSFARSPLTLPASRLFTSTLCTTLTTSEISSDIFSMSREKSIGSPKPSLDLVKPGSSPVCRLNTADYSSDSHVPDVRSAPPPRETKNTHTSEALNLNLACLQPLNDPDSDLHKCRIHPEDAGLNNSNCTCPQSKTVTCKNTNFTQFFNDREIIPHQDWKYTQNSRESTVEDADPTRTSSAVQQSVLDCHSNVQLHRNNLTLERPRPKETKRNQNSTSSAHEKLTSCPQDWNPSTAVPQSSKAALQIHLPQSYTGSRSRLVQKVLPLQNEVSTDCTPRTKTCTTATTVIKHSVKGQPSIEEIFKLNKSLNHSIRETQMGNVHSSPEAECVNSSKTLSMEQSLRTVCSLNESKSTCHTQPCVHGPSMNHSGSVKPTAPPQPEAQTQALSQQVNPHVSRPAPPHPLTPHQDPDICLPIAVREEIRLTPQIKGPPHPPGSPCFTRPLSQTAMVEGSPVMLEVEVMGHQDPMLTWFKEQEAPPPGDRGKPLLLLFEATQGAGGLLDVQQDLKRPHDVEKRLLDPFDVTLDWRTGFGILCVLLWLFYLILL</sequence>
<feature type="compositionally biased region" description="Polar residues" evidence="1">
    <location>
        <begin position="185"/>
        <end position="199"/>
    </location>
</feature>
<feature type="compositionally biased region" description="Polar residues" evidence="1">
    <location>
        <begin position="146"/>
        <end position="168"/>
    </location>
</feature>
<evidence type="ECO:0000313" key="4">
    <source>
        <dbReference type="Proteomes" id="UP000265200"/>
    </source>
</evidence>
<evidence type="ECO:0008006" key="5">
    <source>
        <dbReference type="Google" id="ProtNLM"/>
    </source>
</evidence>
<feature type="region of interest" description="Disordered" evidence="1">
    <location>
        <begin position="1279"/>
        <end position="1305"/>
    </location>
</feature>
<reference evidence="3" key="3">
    <citation type="submission" date="2025-08" db="UniProtKB">
        <authorList>
            <consortium name="Ensembl"/>
        </authorList>
    </citation>
    <scope>IDENTIFICATION</scope>
    <source>
        <strain evidence="3">HSOK</strain>
    </source>
</reference>
<feature type="compositionally biased region" description="Basic and acidic residues" evidence="1">
    <location>
        <begin position="1418"/>
        <end position="1427"/>
    </location>
</feature>
<evidence type="ECO:0000256" key="1">
    <source>
        <dbReference type="SAM" id="MobiDB-lite"/>
    </source>
</evidence>
<feature type="compositionally biased region" description="Acidic residues" evidence="1">
    <location>
        <begin position="962"/>
        <end position="974"/>
    </location>
</feature>
<feature type="compositionally biased region" description="Low complexity" evidence="1">
    <location>
        <begin position="1199"/>
        <end position="1209"/>
    </location>
</feature>
<feature type="compositionally biased region" description="Polar residues" evidence="1">
    <location>
        <begin position="1185"/>
        <end position="1198"/>
    </location>
</feature>
<feature type="region of interest" description="Disordered" evidence="1">
    <location>
        <begin position="1169"/>
        <end position="1209"/>
    </location>
</feature>
<name>A0A3P9J353_ORYLA</name>
<dbReference type="InterPro" id="IPR036179">
    <property type="entry name" value="Ig-like_dom_sf"/>
</dbReference>
<keyword evidence="2" id="KW-0472">Membrane</keyword>
<evidence type="ECO:0000313" key="3">
    <source>
        <dbReference type="Ensembl" id="ENSORLP00015026695.1"/>
    </source>
</evidence>
<reference evidence="3 4" key="2">
    <citation type="submission" date="2017-04" db="EMBL/GenBank/DDBJ databases">
        <title>CpG methylation of centromeres and impact of large insertions on vertebrate speciation.</title>
        <authorList>
            <person name="Ichikawa K."/>
            <person name="Yoshimura J."/>
            <person name="Morishita S."/>
        </authorList>
    </citation>
    <scope>NUCLEOTIDE SEQUENCE</scope>
    <source>
        <strain evidence="3 4">HSOK</strain>
    </source>
</reference>
<feature type="compositionally biased region" description="Basic and acidic residues" evidence="1">
    <location>
        <begin position="975"/>
        <end position="987"/>
    </location>
</feature>
<feature type="compositionally biased region" description="Polar residues" evidence="1">
    <location>
        <begin position="1441"/>
        <end position="1451"/>
    </location>
</feature>
<feature type="transmembrane region" description="Helical" evidence="2">
    <location>
        <begin position="1742"/>
        <end position="1760"/>
    </location>
</feature>